<feature type="transmembrane region" description="Helical" evidence="1">
    <location>
        <begin position="120"/>
        <end position="139"/>
    </location>
</feature>
<name>A0A1M4WY27_9CLOT</name>
<accession>A0A1M4WY27</accession>
<keyword evidence="3" id="KW-1185">Reference proteome</keyword>
<feature type="transmembrane region" description="Helical" evidence="1">
    <location>
        <begin position="5"/>
        <end position="27"/>
    </location>
</feature>
<dbReference type="Proteomes" id="UP000184245">
    <property type="component" value="Unassembled WGS sequence"/>
</dbReference>
<feature type="transmembrane region" description="Helical" evidence="1">
    <location>
        <begin position="39"/>
        <end position="62"/>
    </location>
</feature>
<gene>
    <name evidence="2" type="ORF">SAMN02745158_01795</name>
</gene>
<dbReference type="EMBL" id="FQVI01000007">
    <property type="protein sequence ID" value="SHE86154.1"/>
    <property type="molecule type" value="Genomic_DNA"/>
</dbReference>
<dbReference type="PROSITE" id="PS51257">
    <property type="entry name" value="PROKAR_LIPOPROTEIN"/>
    <property type="match status" value="1"/>
</dbReference>
<organism evidence="2 3">
    <name type="scientific">Lactonifactor longoviformis DSM 17459</name>
    <dbReference type="NCBI Taxonomy" id="1122155"/>
    <lineage>
        <taxon>Bacteria</taxon>
        <taxon>Bacillati</taxon>
        <taxon>Bacillota</taxon>
        <taxon>Clostridia</taxon>
        <taxon>Eubacteriales</taxon>
        <taxon>Clostridiaceae</taxon>
        <taxon>Lactonifactor</taxon>
    </lineage>
</organism>
<keyword evidence="1" id="KW-1133">Transmembrane helix</keyword>
<dbReference type="InterPro" id="IPR019629">
    <property type="entry name" value="Uncharacterised_HI1736/YgjV"/>
</dbReference>
<evidence type="ECO:0000313" key="3">
    <source>
        <dbReference type="Proteomes" id="UP000184245"/>
    </source>
</evidence>
<dbReference type="AlphaFoldDB" id="A0A1M4WY27"/>
<dbReference type="Pfam" id="PF10688">
    <property type="entry name" value="Imp-YgjV"/>
    <property type="match status" value="1"/>
</dbReference>
<sequence>MERIVIGNIISFVGAVFLAVSCCVNTRKKAYFFQLMESSALFISSFFFGAWAGVSTLFLSIIRNILVIKGKFDKRMMVVCTALVIICGIAVNNRGFLGLLPVIATVQITLSNYYAQRLKAIKISFLVNVVIWAVYSLIIHDFSSGITQTVTAVLSLISIIRMQRGE</sequence>
<proteinExistence type="predicted"/>
<reference evidence="2 3" key="1">
    <citation type="submission" date="2016-11" db="EMBL/GenBank/DDBJ databases">
        <authorList>
            <person name="Jaros S."/>
            <person name="Januszkiewicz K."/>
            <person name="Wedrychowicz H."/>
        </authorList>
    </citation>
    <scope>NUCLEOTIDE SEQUENCE [LARGE SCALE GENOMIC DNA]</scope>
    <source>
        <strain evidence="2 3">DSM 17459</strain>
    </source>
</reference>
<dbReference type="STRING" id="1122155.SAMN02745158_01795"/>
<dbReference type="OrthoDB" id="1956450at2"/>
<dbReference type="RefSeq" id="WP_072851040.1">
    <property type="nucleotide sequence ID" value="NZ_FQVI01000007.1"/>
</dbReference>
<keyword evidence="1" id="KW-0472">Membrane</keyword>
<protein>
    <submittedName>
        <fullName evidence="2">Inner membrane protein</fullName>
    </submittedName>
</protein>
<evidence type="ECO:0000256" key="1">
    <source>
        <dbReference type="SAM" id="Phobius"/>
    </source>
</evidence>
<evidence type="ECO:0000313" key="2">
    <source>
        <dbReference type="EMBL" id="SHE86154.1"/>
    </source>
</evidence>
<keyword evidence="1" id="KW-0812">Transmembrane</keyword>